<dbReference type="PANTHER" id="PTHR47186:SF3">
    <property type="entry name" value="OS09G0267800 PROTEIN"/>
    <property type="match status" value="1"/>
</dbReference>
<dbReference type="AlphaFoldDB" id="A0A7J8RZE6"/>
<organism evidence="4 5">
    <name type="scientific">Gossypium davidsonii</name>
    <name type="common">Davidson's cotton</name>
    <name type="synonym">Gossypium klotzschianum subsp. davidsonii</name>
    <dbReference type="NCBI Taxonomy" id="34287"/>
    <lineage>
        <taxon>Eukaryota</taxon>
        <taxon>Viridiplantae</taxon>
        <taxon>Streptophyta</taxon>
        <taxon>Embryophyta</taxon>
        <taxon>Tracheophyta</taxon>
        <taxon>Spermatophyta</taxon>
        <taxon>Magnoliopsida</taxon>
        <taxon>eudicotyledons</taxon>
        <taxon>Gunneridae</taxon>
        <taxon>Pentapetalae</taxon>
        <taxon>rosids</taxon>
        <taxon>malvids</taxon>
        <taxon>Malvales</taxon>
        <taxon>Malvaceae</taxon>
        <taxon>Malvoideae</taxon>
        <taxon>Gossypium</taxon>
    </lineage>
</organism>
<protein>
    <recommendedName>
        <fullName evidence="3">C-JID domain-containing protein</fullName>
    </recommendedName>
</protein>
<feature type="non-terminal residue" evidence="4">
    <location>
        <position position="414"/>
    </location>
</feature>
<keyword evidence="2" id="KW-0677">Repeat</keyword>
<dbReference type="InterPro" id="IPR032675">
    <property type="entry name" value="LRR_dom_sf"/>
</dbReference>
<dbReference type="PANTHER" id="PTHR47186">
    <property type="entry name" value="LEUCINE-RICH REPEAT-CONTAINING PROTEIN 57"/>
    <property type="match status" value="1"/>
</dbReference>
<gene>
    <name evidence="4" type="ORF">Godav_028407</name>
</gene>
<feature type="domain" description="C-JID" evidence="3">
    <location>
        <begin position="329"/>
        <end position="380"/>
    </location>
</feature>
<dbReference type="EMBL" id="JABFAC010000007">
    <property type="protein sequence ID" value="MBA0619189.1"/>
    <property type="molecule type" value="Genomic_DNA"/>
</dbReference>
<sequence>CSFPEILDTKERLRELDLRQTALEELPSSINNLIIGLQDLILNNCENLVCLPVSFYKLKSLVRFTLQGSSRLEIFPEILEILEMLSFLDLSGTALKELPSSIDNLIGLQNLRLNNCENLFTAIGGRPVKQKHLHGLSTLKKLDLSESNLENLPTTIKQFHLLEELILRNFKRPKSLSELPPSLEYLDAHECTSLEDVSSIKKLFEQALFCQDIDAAEGHSLKLMFTNCFKLGEKSVGKDIDVDDSTSVEEVSSIKNVLMQAVFCKSLGWLFTNCFLLDQKAVSSPETPKLEMPFEQMVTVLKDYHQAPPQRKKRIKQASFERIKLVTCVPGSEIPEWFDFKSLGSSLNIRLPSEWCSNNSWINFPCFVASVAVSFIDSFYFGMTLRIRCECHLKSSNGDSHDLNYVFPVKCEVL</sequence>
<proteinExistence type="predicted"/>
<dbReference type="InterPro" id="IPR045344">
    <property type="entry name" value="C-JID"/>
</dbReference>
<dbReference type="SUPFAM" id="SSF52047">
    <property type="entry name" value="RNI-like"/>
    <property type="match status" value="1"/>
</dbReference>
<evidence type="ECO:0000313" key="5">
    <source>
        <dbReference type="Proteomes" id="UP000593561"/>
    </source>
</evidence>
<evidence type="ECO:0000256" key="1">
    <source>
        <dbReference type="ARBA" id="ARBA00022614"/>
    </source>
</evidence>
<comment type="caution">
    <text evidence="4">The sequence shown here is derived from an EMBL/GenBank/DDBJ whole genome shotgun (WGS) entry which is preliminary data.</text>
</comment>
<name>A0A7J8RZE6_GOSDV</name>
<dbReference type="Proteomes" id="UP000593561">
    <property type="component" value="Unassembled WGS sequence"/>
</dbReference>
<evidence type="ECO:0000313" key="4">
    <source>
        <dbReference type="EMBL" id="MBA0619189.1"/>
    </source>
</evidence>
<evidence type="ECO:0000256" key="2">
    <source>
        <dbReference type="ARBA" id="ARBA00022737"/>
    </source>
</evidence>
<keyword evidence="5" id="KW-1185">Reference proteome</keyword>
<reference evidence="4 5" key="1">
    <citation type="journal article" date="2019" name="Genome Biol. Evol.">
        <title>Insights into the evolution of the New World diploid cottons (Gossypium, subgenus Houzingenia) based on genome sequencing.</title>
        <authorList>
            <person name="Grover C.E."/>
            <person name="Arick M.A. 2nd"/>
            <person name="Thrash A."/>
            <person name="Conover J.L."/>
            <person name="Sanders W.S."/>
            <person name="Peterson D.G."/>
            <person name="Frelichowski J.E."/>
            <person name="Scheffler J.A."/>
            <person name="Scheffler B.E."/>
            <person name="Wendel J.F."/>
        </authorList>
    </citation>
    <scope>NUCLEOTIDE SEQUENCE [LARGE SCALE GENOMIC DNA]</scope>
    <source>
        <strain evidence="4">27</strain>
        <tissue evidence="4">Leaf</tissue>
    </source>
</reference>
<accession>A0A7J8RZE6</accession>
<dbReference type="Gene3D" id="3.80.10.10">
    <property type="entry name" value="Ribonuclease Inhibitor"/>
    <property type="match status" value="1"/>
</dbReference>
<keyword evidence="1" id="KW-0433">Leucine-rich repeat</keyword>
<evidence type="ECO:0000259" key="3">
    <source>
        <dbReference type="Pfam" id="PF20160"/>
    </source>
</evidence>
<dbReference type="Pfam" id="PF20160">
    <property type="entry name" value="C-JID"/>
    <property type="match status" value="1"/>
</dbReference>